<dbReference type="GO" id="GO:0030288">
    <property type="term" value="C:outer membrane-bounded periplasmic space"/>
    <property type="evidence" value="ECO:0007669"/>
    <property type="project" value="UniProtKB-ARBA"/>
</dbReference>
<protein>
    <submittedName>
        <fullName evidence="2">Peptide/nickel transport system substrate-binding protein</fullName>
    </submittedName>
</protein>
<dbReference type="Pfam" id="PF00496">
    <property type="entry name" value="SBP_bac_5"/>
    <property type="match status" value="1"/>
</dbReference>
<evidence type="ECO:0000259" key="1">
    <source>
        <dbReference type="Pfam" id="PF00496"/>
    </source>
</evidence>
<feature type="domain" description="Solute-binding protein family 5" evidence="1">
    <location>
        <begin position="48"/>
        <end position="400"/>
    </location>
</feature>
<sequence length="490" mass="52774">MEAAPSRPLRIVGPWELSSLDPLRNGYLFPRMQVTETLVDFDDAGRAKPALAAGWQVSADGLHWRFAVRPAARFHDGTPVRAADVVTALERARHPAGVLGHAPIEAIVAGPGSDHVTIRLQRPFSSLLALLSHSSAQILAPASFGANGAVRAIVGSGPYRIVRLEPPQRFAVEAFDGWRGPRPAVRHASYLSVGRAEMRALMAEAGQAELAYGLDPASIVRLRRGRAVSVLGIEIPRTTALKLNAAHPLLAEPDARRALAVAIDRRGIAQAILREPALAAGQLFPPTLSGWHQSALPAWGHAPVQAREWLHGLGWRAGADGVLRRAGQRFALTLTTFPDRPELPVIAAAIQEQMRLIGVQVRVAVGNSSEVPLGHRDGSLEMALIARNYGVVPDAYGTVAQDFDADGGDWGAMGWQSASLVDAVRALRGSTDPAVAAPLRARIASEIHHGLPLIPVVWYRQTVAVSRRLDGVTIDPFERSYRLTDMRWTS</sequence>
<dbReference type="PANTHER" id="PTHR30290">
    <property type="entry name" value="PERIPLASMIC BINDING COMPONENT OF ABC TRANSPORTER"/>
    <property type="match status" value="1"/>
</dbReference>
<dbReference type="Gene3D" id="3.10.105.10">
    <property type="entry name" value="Dipeptide-binding Protein, Domain 3"/>
    <property type="match status" value="1"/>
</dbReference>
<dbReference type="PIRSF" id="PIRSF002741">
    <property type="entry name" value="MppA"/>
    <property type="match status" value="1"/>
</dbReference>
<dbReference type="OrthoDB" id="9801799at2"/>
<dbReference type="InterPro" id="IPR030678">
    <property type="entry name" value="Peptide/Ni-bd"/>
</dbReference>
<reference evidence="2 3" key="1">
    <citation type="submission" date="2019-07" db="EMBL/GenBank/DDBJ databases">
        <title>Genome sequencing of lignin-degrading bacterial isolates.</title>
        <authorList>
            <person name="Gladden J."/>
        </authorList>
    </citation>
    <scope>NUCLEOTIDE SEQUENCE [LARGE SCALE GENOMIC DNA]</scope>
    <source>
        <strain evidence="2 3">J11</strain>
    </source>
</reference>
<keyword evidence="3" id="KW-1185">Reference proteome</keyword>
<dbReference type="GO" id="GO:1904680">
    <property type="term" value="F:peptide transmembrane transporter activity"/>
    <property type="evidence" value="ECO:0007669"/>
    <property type="project" value="TreeGrafter"/>
</dbReference>
<dbReference type="InterPro" id="IPR039424">
    <property type="entry name" value="SBP_5"/>
</dbReference>
<name>A0A562BS01_9BURK</name>
<organism evidence="2 3">
    <name type="scientific">Cupriavidus gilardii J11</name>
    <dbReference type="NCBI Taxonomy" id="936133"/>
    <lineage>
        <taxon>Bacteria</taxon>
        <taxon>Pseudomonadati</taxon>
        <taxon>Pseudomonadota</taxon>
        <taxon>Betaproteobacteria</taxon>
        <taxon>Burkholderiales</taxon>
        <taxon>Burkholderiaceae</taxon>
        <taxon>Cupriavidus</taxon>
    </lineage>
</organism>
<dbReference type="SUPFAM" id="SSF53850">
    <property type="entry name" value="Periplasmic binding protein-like II"/>
    <property type="match status" value="1"/>
</dbReference>
<dbReference type="PANTHER" id="PTHR30290:SF83">
    <property type="entry name" value="ABC TRANSPORTER SUBSTRATE-BINDING PROTEIN"/>
    <property type="match status" value="1"/>
</dbReference>
<dbReference type="AlphaFoldDB" id="A0A562BS01"/>
<evidence type="ECO:0000313" key="2">
    <source>
        <dbReference type="EMBL" id="TWG87543.1"/>
    </source>
</evidence>
<accession>A0A562BS01</accession>
<dbReference type="InterPro" id="IPR000914">
    <property type="entry name" value="SBP_5_dom"/>
</dbReference>
<dbReference type="Gene3D" id="3.40.190.10">
    <property type="entry name" value="Periplasmic binding protein-like II"/>
    <property type="match status" value="1"/>
</dbReference>
<dbReference type="GO" id="GO:0015833">
    <property type="term" value="P:peptide transport"/>
    <property type="evidence" value="ECO:0007669"/>
    <property type="project" value="TreeGrafter"/>
</dbReference>
<dbReference type="Proteomes" id="UP000318141">
    <property type="component" value="Unassembled WGS sequence"/>
</dbReference>
<comment type="caution">
    <text evidence="2">The sequence shown here is derived from an EMBL/GenBank/DDBJ whole genome shotgun (WGS) entry which is preliminary data.</text>
</comment>
<evidence type="ECO:0000313" key="3">
    <source>
        <dbReference type="Proteomes" id="UP000318141"/>
    </source>
</evidence>
<dbReference type="EMBL" id="VLJN01000008">
    <property type="protein sequence ID" value="TWG87543.1"/>
    <property type="molecule type" value="Genomic_DNA"/>
</dbReference>
<proteinExistence type="predicted"/>
<dbReference type="GO" id="GO:0043190">
    <property type="term" value="C:ATP-binding cassette (ABC) transporter complex"/>
    <property type="evidence" value="ECO:0007669"/>
    <property type="project" value="InterPro"/>
</dbReference>
<gene>
    <name evidence="2" type="ORF">L602_001600000240</name>
</gene>